<reference evidence="1" key="1">
    <citation type="submission" date="2021-01" db="EMBL/GenBank/DDBJ databases">
        <authorList>
            <person name="Corre E."/>
            <person name="Pelletier E."/>
            <person name="Niang G."/>
            <person name="Scheremetjew M."/>
            <person name="Finn R."/>
            <person name="Kale V."/>
            <person name="Holt S."/>
            <person name="Cochrane G."/>
            <person name="Meng A."/>
            <person name="Brown T."/>
            <person name="Cohen L."/>
        </authorList>
    </citation>
    <scope>NUCLEOTIDE SEQUENCE</scope>
    <source>
        <strain evidence="1">NIES-381</strain>
    </source>
</reference>
<proteinExistence type="predicted"/>
<dbReference type="EMBL" id="HBGA01045986">
    <property type="protein sequence ID" value="CAD9005728.1"/>
    <property type="molecule type" value="Transcribed_RNA"/>
</dbReference>
<accession>A0A7S1IAJ5</accession>
<evidence type="ECO:0000313" key="1">
    <source>
        <dbReference type="EMBL" id="CAD9005728.1"/>
    </source>
</evidence>
<name>A0A7S1IAJ5_9EUGL</name>
<protein>
    <submittedName>
        <fullName evidence="1">Uncharacterized protein</fullName>
    </submittedName>
</protein>
<sequence>MQRLYQSYLSFKAGHRPEVIAIGGSSIFHILHIMHRHTEGLVTEKELADILSDTQSRWSIREPGRVAHRIMQLCGQSRIATASRYYHYKIQRRPYLGTKQASSHKTGTAVSPRNPEVDRMPVCVKEQCEGVRRRCEQVLTTLLHEIRKSSARHEYPDPDFMSMDDMWMEEEEDDLPLDIWPTNPYNTPSQFSIDQSVHRSLSLNTDAPYSSSW</sequence>
<dbReference type="AlphaFoldDB" id="A0A7S1IAJ5"/>
<organism evidence="1">
    <name type="scientific">Eutreptiella gymnastica</name>
    <dbReference type="NCBI Taxonomy" id="73025"/>
    <lineage>
        <taxon>Eukaryota</taxon>
        <taxon>Discoba</taxon>
        <taxon>Euglenozoa</taxon>
        <taxon>Euglenida</taxon>
        <taxon>Spirocuta</taxon>
        <taxon>Euglenophyceae</taxon>
        <taxon>Eutreptiales</taxon>
        <taxon>Eutreptiaceae</taxon>
        <taxon>Eutreptiella</taxon>
    </lineage>
</organism>
<gene>
    <name evidence="1" type="ORF">EGYM00392_LOCUS16816</name>
</gene>